<comment type="caution">
    <text evidence="3">The sequence shown here is derived from an EMBL/GenBank/DDBJ whole genome shotgun (WGS) entry which is preliminary data.</text>
</comment>
<keyword evidence="1" id="KW-0808">Transferase</keyword>
<organism evidence="3 4">
    <name type="scientific">Kitasatospora cystarginea</name>
    <dbReference type="NCBI Taxonomy" id="58350"/>
    <lineage>
        <taxon>Bacteria</taxon>
        <taxon>Bacillati</taxon>
        <taxon>Actinomycetota</taxon>
        <taxon>Actinomycetes</taxon>
        <taxon>Kitasatosporales</taxon>
        <taxon>Streptomycetaceae</taxon>
        <taxon>Kitasatospora</taxon>
    </lineage>
</organism>
<sequence length="284" mass="31771">MSTGEESAVDAVETARKYYGNSEVDGFYSVVWGGEDIHTGTYRDEREPIAAASRRTIELAAAKIADRLGRPGATVLDLGSGYGGPTRCLAERFGCRVVALNISETQNERHRRTNAERGLDRLIEVVTGSFQDIPFPDGHFDVVWSQEAFCHSPDRDRLLGEAARVLRPQGDLVFTDLMAADGVAPESLRAVVARLGVDALATPEYYRKRIAELGLTRIDFDDRSGQLLTHYTRLEEETRRRAAELRRIIGPAYLDELLENLPLWVDACRAGRFSWGVFHCRNDR</sequence>
<dbReference type="InterPro" id="IPR029063">
    <property type="entry name" value="SAM-dependent_MTases_sf"/>
</dbReference>
<dbReference type="SUPFAM" id="SSF53335">
    <property type="entry name" value="S-adenosyl-L-methionine-dependent methyltransferases"/>
    <property type="match status" value="1"/>
</dbReference>
<dbReference type="PANTHER" id="PTHR44068">
    <property type="entry name" value="ZGC:194242"/>
    <property type="match status" value="1"/>
</dbReference>
<gene>
    <name evidence="3" type="ORF">GCM10010430_37670</name>
</gene>
<keyword evidence="4" id="KW-1185">Reference proteome</keyword>
<dbReference type="PANTHER" id="PTHR44068:SF11">
    <property type="entry name" value="GERANYL DIPHOSPHATE 2-C-METHYLTRANSFERASE"/>
    <property type="match status" value="1"/>
</dbReference>
<dbReference type="Proteomes" id="UP001500305">
    <property type="component" value="Unassembled WGS sequence"/>
</dbReference>
<accession>A0ABP5R7I5</accession>
<dbReference type="InterPro" id="IPR013216">
    <property type="entry name" value="Methyltransf_11"/>
</dbReference>
<dbReference type="InterPro" id="IPR050447">
    <property type="entry name" value="Erg6_SMT_methyltransf"/>
</dbReference>
<feature type="domain" description="Methyltransferase type 11" evidence="2">
    <location>
        <begin position="76"/>
        <end position="174"/>
    </location>
</feature>
<dbReference type="EMBL" id="BAAATR010000015">
    <property type="protein sequence ID" value="GAA2251147.1"/>
    <property type="molecule type" value="Genomic_DNA"/>
</dbReference>
<evidence type="ECO:0000313" key="3">
    <source>
        <dbReference type="EMBL" id="GAA2251147.1"/>
    </source>
</evidence>
<evidence type="ECO:0000313" key="4">
    <source>
        <dbReference type="Proteomes" id="UP001500305"/>
    </source>
</evidence>
<evidence type="ECO:0000256" key="1">
    <source>
        <dbReference type="ARBA" id="ARBA00022679"/>
    </source>
</evidence>
<proteinExistence type="predicted"/>
<dbReference type="RefSeq" id="WP_344637580.1">
    <property type="nucleotide sequence ID" value="NZ_BAAATR010000015.1"/>
</dbReference>
<reference evidence="4" key="1">
    <citation type="journal article" date="2019" name="Int. J. Syst. Evol. Microbiol.">
        <title>The Global Catalogue of Microorganisms (GCM) 10K type strain sequencing project: providing services to taxonomists for standard genome sequencing and annotation.</title>
        <authorList>
            <consortium name="The Broad Institute Genomics Platform"/>
            <consortium name="The Broad Institute Genome Sequencing Center for Infectious Disease"/>
            <person name="Wu L."/>
            <person name="Ma J."/>
        </authorList>
    </citation>
    <scope>NUCLEOTIDE SEQUENCE [LARGE SCALE GENOMIC DNA]</scope>
    <source>
        <strain evidence="4">JCM 7356</strain>
    </source>
</reference>
<dbReference type="Gene3D" id="3.40.50.150">
    <property type="entry name" value="Vaccinia Virus protein VP39"/>
    <property type="match status" value="1"/>
</dbReference>
<dbReference type="CDD" id="cd02440">
    <property type="entry name" value="AdoMet_MTases"/>
    <property type="match status" value="1"/>
</dbReference>
<dbReference type="Pfam" id="PF08241">
    <property type="entry name" value="Methyltransf_11"/>
    <property type="match status" value="1"/>
</dbReference>
<protein>
    <recommendedName>
        <fullName evidence="2">Methyltransferase type 11 domain-containing protein</fullName>
    </recommendedName>
</protein>
<name>A0ABP5R7I5_9ACTN</name>
<evidence type="ECO:0000259" key="2">
    <source>
        <dbReference type="Pfam" id="PF08241"/>
    </source>
</evidence>